<dbReference type="AlphaFoldDB" id="A0ABD4SSC0"/>
<comment type="similarity">
    <text evidence="2">Belongs to the outer membrane factor (OMF) (TC 1.B.17) family.</text>
</comment>
<keyword evidence="9" id="KW-0732">Signal</keyword>
<dbReference type="Proteomes" id="UP001200247">
    <property type="component" value="Unassembled WGS sequence"/>
</dbReference>
<evidence type="ECO:0000313" key="10">
    <source>
        <dbReference type="EMBL" id="MCG9025714.1"/>
    </source>
</evidence>
<dbReference type="InterPro" id="IPR003423">
    <property type="entry name" value="OMP_efflux"/>
</dbReference>
<evidence type="ECO:0000256" key="6">
    <source>
        <dbReference type="ARBA" id="ARBA00023136"/>
    </source>
</evidence>
<proteinExistence type="inferred from homology"/>
<sequence>MLANKIPCKKTALTSMLFIALCGNAQAADLKSAVEKTIAQNPEVRFSFHQFRQAAEEKGVGRAGFLPVIDVNYTWGREDSTYPSRLAGTNGSYNRDGWSAYLTQNLFQGLQTTNLVRQLKYGERARYFEFLNTSEQQALEAARAYLDVLRYRALVDLSKENYASHKGVYEQIQQKVGAGVGRRVDLELATGRLALSESNLLTETSNLHDVSQRYERLTGELPPEQMDSVASLKDRMPKSEELMQYAVAGSPSYRSALENVQAVRSEVNMRKGAFSPTLDLRASASDINNLDNYDGRTKKNVIELVMNMNVFRGGLDNTNLKMAAERLNAALDLRDKSCRDLRQTTAIAYHDTVKLTEQIQYLREHQRTSEMVRDAYQRQFDIGQRTLLDLLDSENELFDANRALENAQQDLLLAEMRVLASSGKLLETLQLKPVETLKVEDDLDPETLKACATQYVLPARLDKTAIPARTYVPISQIDMQNIQGMNMQPQPGMPAPQQPMPARTMPANK</sequence>
<feature type="signal peptide" evidence="9">
    <location>
        <begin position="1"/>
        <end position="27"/>
    </location>
</feature>
<dbReference type="EMBL" id="JAJAXM010000010">
    <property type="protein sequence ID" value="MCG9025714.1"/>
    <property type="molecule type" value="Genomic_DNA"/>
</dbReference>
<evidence type="ECO:0000256" key="7">
    <source>
        <dbReference type="ARBA" id="ARBA00023237"/>
    </source>
</evidence>
<comment type="subcellular location">
    <subcellularLocation>
        <location evidence="1">Cell outer membrane</location>
    </subcellularLocation>
</comment>
<dbReference type="RefSeq" id="WP_239890390.1">
    <property type="nucleotide sequence ID" value="NZ_JAJAXL010000008.1"/>
</dbReference>
<feature type="chain" id="PRO_5044840309" evidence="9">
    <location>
        <begin position="28"/>
        <end position="509"/>
    </location>
</feature>
<keyword evidence="6" id="KW-0472">Membrane</keyword>
<dbReference type="InterPro" id="IPR010130">
    <property type="entry name" value="T1SS_OMP_TolC"/>
</dbReference>
<evidence type="ECO:0000256" key="2">
    <source>
        <dbReference type="ARBA" id="ARBA00007613"/>
    </source>
</evidence>
<dbReference type="Pfam" id="PF02321">
    <property type="entry name" value="OEP"/>
    <property type="match status" value="2"/>
</dbReference>
<organism evidence="10 11">
    <name type="scientific">Laribacter hongkongensis</name>
    <dbReference type="NCBI Taxonomy" id="168471"/>
    <lineage>
        <taxon>Bacteria</taxon>
        <taxon>Pseudomonadati</taxon>
        <taxon>Pseudomonadota</taxon>
        <taxon>Betaproteobacteria</taxon>
        <taxon>Neisseriales</taxon>
        <taxon>Aquaspirillaceae</taxon>
        <taxon>Laribacter</taxon>
    </lineage>
</organism>
<name>A0ABD4SSC0_9NEIS</name>
<keyword evidence="7" id="KW-0998">Cell outer membrane</keyword>
<evidence type="ECO:0000313" key="11">
    <source>
        <dbReference type="Proteomes" id="UP001200247"/>
    </source>
</evidence>
<gene>
    <name evidence="10" type="ORF">LH440_07320</name>
</gene>
<evidence type="ECO:0000256" key="4">
    <source>
        <dbReference type="ARBA" id="ARBA00022452"/>
    </source>
</evidence>
<keyword evidence="5" id="KW-0812">Transmembrane</keyword>
<feature type="region of interest" description="Disordered" evidence="8">
    <location>
        <begin position="486"/>
        <end position="509"/>
    </location>
</feature>
<dbReference type="NCBIfam" id="TIGR01844">
    <property type="entry name" value="type_I_sec_TolC"/>
    <property type="match status" value="1"/>
</dbReference>
<dbReference type="Gene3D" id="1.20.1600.10">
    <property type="entry name" value="Outer membrane efflux proteins (OEP)"/>
    <property type="match status" value="1"/>
</dbReference>
<comment type="caution">
    <text evidence="10">The sequence shown here is derived from an EMBL/GenBank/DDBJ whole genome shotgun (WGS) entry which is preliminary data.</text>
</comment>
<dbReference type="GO" id="GO:0009279">
    <property type="term" value="C:cell outer membrane"/>
    <property type="evidence" value="ECO:0007669"/>
    <property type="project" value="UniProtKB-SubCell"/>
</dbReference>
<evidence type="ECO:0000256" key="8">
    <source>
        <dbReference type="SAM" id="MobiDB-lite"/>
    </source>
</evidence>
<reference evidence="10 11" key="1">
    <citation type="submission" date="2021-10" db="EMBL/GenBank/DDBJ databases">
        <title>Whole-genome sequencing analysis of Laribacter hongkongensis: virulence gene profiles, carbohydrate-active enzyme prediction, and antimicrobial resistance characterization.</title>
        <authorList>
            <person name="Yuan P."/>
            <person name="Zhan Y."/>
            <person name="Chen D."/>
        </authorList>
    </citation>
    <scope>NUCLEOTIDE SEQUENCE [LARGE SCALE GENOMIC DNA]</scope>
    <source>
        <strain evidence="10 11">W67</strain>
    </source>
</reference>
<dbReference type="PANTHER" id="PTHR30026">
    <property type="entry name" value="OUTER MEMBRANE PROTEIN TOLC"/>
    <property type="match status" value="1"/>
</dbReference>
<evidence type="ECO:0000256" key="1">
    <source>
        <dbReference type="ARBA" id="ARBA00004442"/>
    </source>
</evidence>
<accession>A0ABD4SSC0</accession>
<evidence type="ECO:0000256" key="9">
    <source>
        <dbReference type="SAM" id="SignalP"/>
    </source>
</evidence>
<evidence type="ECO:0000256" key="3">
    <source>
        <dbReference type="ARBA" id="ARBA00022448"/>
    </source>
</evidence>
<dbReference type="InterPro" id="IPR051906">
    <property type="entry name" value="TolC-like"/>
</dbReference>
<evidence type="ECO:0000256" key="5">
    <source>
        <dbReference type="ARBA" id="ARBA00022692"/>
    </source>
</evidence>
<dbReference type="PANTHER" id="PTHR30026:SF22">
    <property type="entry name" value="OUTER MEMBRANE EFFLUX PROTEIN"/>
    <property type="match status" value="1"/>
</dbReference>
<protein>
    <submittedName>
        <fullName evidence="10">TolC family outer membrane protein</fullName>
    </submittedName>
</protein>
<feature type="compositionally biased region" description="Low complexity" evidence="8">
    <location>
        <begin position="500"/>
        <end position="509"/>
    </location>
</feature>
<dbReference type="SUPFAM" id="SSF56954">
    <property type="entry name" value="Outer membrane efflux proteins (OEP)"/>
    <property type="match status" value="1"/>
</dbReference>
<keyword evidence="3" id="KW-0813">Transport</keyword>
<keyword evidence="4" id="KW-1134">Transmembrane beta strand</keyword>